<evidence type="ECO:0000313" key="2">
    <source>
        <dbReference type="EMBL" id="MEV0361915.1"/>
    </source>
</evidence>
<dbReference type="RefSeq" id="WP_357973547.1">
    <property type="nucleotide sequence ID" value="NZ_JBFAIH010000002.1"/>
</dbReference>
<evidence type="ECO:0000256" key="1">
    <source>
        <dbReference type="RuleBase" id="RU362001"/>
    </source>
</evidence>
<dbReference type="InterPro" id="IPR036689">
    <property type="entry name" value="ESAT-6-like_sf"/>
</dbReference>
<reference evidence="2 3" key="1">
    <citation type="submission" date="2024-06" db="EMBL/GenBank/DDBJ databases">
        <title>The Natural Products Discovery Center: Release of the First 8490 Sequenced Strains for Exploring Actinobacteria Biosynthetic Diversity.</title>
        <authorList>
            <person name="Kalkreuter E."/>
            <person name="Kautsar S.A."/>
            <person name="Yang D."/>
            <person name="Bader C.D."/>
            <person name="Teijaro C.N."/>
            <person name="Fluegel L."/>
            <person name="Davis C.M."/>
            <person name="Simpson J.R."/>
            <person name="Lauterbach L."/>
            <person name="Steele A.D."/>
            <person name="Gui C."/>
            <person name="Meng S."/>
            <person name="Li G."/>
            <person name="Viehrig K."/>
            <person name="Ye F."/>
            <person name="Su P."/>
            <person name="Kiefer A.F."/>
            <person name="Nichols A."/>
            <person name="Cepeda A.J."/>
            <person name="Yan W."/>
            <person name="Fan B."/>
            <person name="Jiang Y."/>
            <person name="Adhikari A."/>
            <person name="Zheng C.-J."/>
            <person name="Schuster L."/>
            <person name="Cowan T.M."/>
            <person name="Smanski M.J."/>
            <person name="Chevrette M.G."/>
            <person name="De Carvalho L.P.S."/>
            <person name="Shen B."/>
        </authorList>
    </citation>
    <scope>NUCLEOTIDE SEQUENCE [LARGE SCALE GENOMIC DNA]</scope>
    <source>
        <strain evidence="2 3">NPDC050671</strain>
    </source>
</reference>
<accession>A0ABV3F2J5</accession>
<gene>
    <name evidence="2" type="ORF">AB0H72_04355</name>
</gene>
<sequence>MVSDEVVDAGQFVQQTADALAIALSSLDREIDGLLEVWKGVSATSYRAGWQETKQGAITVLEALADMAELLGVNSRAYVEQDNSNSQSYGSLNI</sequence>
<dbReference type="Proteomes" id="UP001551658">
    <property type="component" value="Unassembled WGS sequence"/>
</dbReference>
<dbReference type="Pfam" id="PF06013">
    <property type="entry name" value="WXG100"/>
    <property type="match status" value="1"/>
</dbReference>
<dbReference type="InterPro" id="IPR010310">
    <property type="entry name" value="T7SS_ESAT-6-like"/>
</dbReference>
<organism evidence="2 3">
    <name type="scientific">Nocardia fusca</name>
    <dbReference type="NCBI Taxonomy" id="941183"/>
    <lineage>
        <taxon>Bacteria</taxon>
        <taxon>Bacillati</taxon>
        <taxon>Actinomycetota</taxon>
        <taxon>Actinomycetes</taxon>
        <taxon>Mycobacteriales</taxon>
        <taxon>Nocardiaceae</taxon>
        <taxon>Nocardia</taxon>
    </lineage>
</organism>
<evidence type="ECO:0000313" key="3">
    <source>
        <dbReference type="Proteomes" id="UP001551658"/>
    </source>
</evidence>
<comment type="similarity">
    <text evidence="1">Belongs to the WXG100 family.</text>
</comment>
<proteinExistence type="inferred from homology"/>
<dbReference type="EMBL" id="JBFAIH010000002">
    <property type="protein sequence ID" value="MEV0361915.1"/>
    <property type="molecule type" value="Genomic_DNA"/>
</dbReference>
<dbReference type="NCBIfam" id="TIGR03930">
    <property type="entry name" value="WXG100_ESAT6"/>
    <property type="match status" value="1"/>
</dbReference>
<dbReference type="Gene3D" id="1.10.287.1060">
    <property type="entry name" value="ESAT-6-like"/>
    <property type="match status" value="1"/>
</dbReference>
<dbReference type="SUPFAM" id="SSF140453">
    <property type="entry name" value="EsxAB dimer-like"/>
    <property type="match status" value="1"/>
</dbReference>
<protein>
    <recommendedName>
        <fullName evidence="1">ESAT-6-like protein</fullName>
    </recommendedName>
</protein>
<comment type="caution">
    <text evidence="2">The sequence shown here is derived from an EMBL/GenBank/DDBJ whole genome shotgun (WGS) entry which is preliminary data.</text>
</comment>
<name>A0ABV3F2J5_9NOCA</name>
<keyword evidence="3" id="KW-1185">Reference proteome</keyword>